<feature type="transmembrane region" description="Helical" evidence="6">
    <location>
        <begin position="37"/>
        <end position="62"/>
    </location>
</feature>
<proteinExistence type="predicted"/>
<dbReference type="GO" id="GO:0006897">
    <property type="term" value="P:endocytosis"/>
    <property type="evidence" value="ECO:0007669"/>
    <property type="project" value="InterPro"/>
</dbReference>
<sequence length="691" mass="75490">MELIDVFFLIVNRMIGTGIFEQPSTILLGCGSLGASLLLWLLGGLIALSGLMVYIEFGLMVPRDPDRFGRNWICIPRSGGEKNYFEYLFAKLGLLPVCVYGVEDPTSVCYEKASKGIAIAVITFACFVHSIWRKGGIKLLNILAAIKLLVLWIIIILGFAARAGAFEFAARKGDFEAIKEQNPPAWKNLGPSKLFKEPVPDMTTNLSTWTSAILNVLYAYSGYESANYVLSEIENPVQNLAPATISATGFTSLTYILTIISYYLVIPAGQLLPDNKTGDPARPLLLFFEQLFARHNTNGELEQDEKFRSIQRIVSALVALSSFGNIMTYTFVASRVKQEIAKEGIVTLPPYKFWKGEYDSGWRLIADLFGGSRKAQSNDNTKKDKTPIPALILHWATSLILVLAPPGDLYIAPLGYHPAIDAMDEKIERVLFLGRVHCYAVPPLTANKGYKAADWRIDDPSSVIFTARIRVIETSDIDGANVRTDIKLEDPNSGELFANGPYEGSYCVTPVTDSSRFFAVRVVDGARRAYLGIGFEERSDAFDFGVCLQEVRRHNNMDDQNAASNAGAGGRTSYGTGRTAAAPGTPSRAAAAILNEPPKDYSLKEGETISITIGNKGRRRPAANASPTPSDASAFPLPFLPPPPSADDIKKKRQSMTESEMLFAESAFTGIPAPPTSSRSGGFDDEFGDFV</sequence>
<evidence type="ECO:0000313" key="8">
    <source>
        <dbReference type="EMBL" id="KAJ6258993.1"/>
    </source>
</evidence>
<dbReference type="Gene3D" id="1.20.1740.10">
    <property type="entry name" value="Amino acid/polyamine transporter I"/>
    <property type="match status" value="1"/>
</dbReference>
<feature type="region of interest" description="Disordered" evidence="5">
    <location>
        <begin position="614"/>
        <end position="691"/>
    </location>
</feature>
<evidence type="ECO:0000256" key="5">
    <source>
        <dbReference type="SAM" id="MobiDB-lite"/>
    </source>
</evidence>
<feature type="transmembrane region" description="Helical" evidence="6">
    <location>
        <begin position="245"/>
        <end position="266"/>
    </location>
</feature>
<keyword evidence="3 6" id="KW-1133">Transmembrane helix</keyword>
<feature type="transmembrane region" description="Helical" evidence="6">
    <location>
        <begin position="139"/>
        <end position="161"/>
    </location>
</feature>
<dbReference type="PANTHER" id="PTHR11785:SF382">
    <property type="entry name" value="LOW-AFFINITY METHIONINE PERMEASE"/>
    <property type="match status" value="1"/>
</dbReference>
<evidence type="ECO:0000256" key="2">
    <source>
        <dbReference type="ARBA" id="ARBA00022692"/>
    </source>
</evidence>
<feature type="transmembrane region" description="Helical" evidence="6">
    <location>
        <begin position="313"/>
        <end position="332"/>
    </location>
</feature>
<dbReference type="Proteomes" id="UP001221413">
    <property type="component" value="Unassembled WGS sequence"/>
</dbReference>
<dbReference type="Pfam" id="PF13520">
    <property type="entry name" value="AA_permease_2"/>
    <property type="match status" value="2"/>
</dbReference>
<evidence type="ECO:0000256" key="1">
    <source>
        <dbReference type="ARBA" id="ARBA00004141"/>
    </source>
</evidence>
<evidence type="ECO:0000313" key="9">
    <source>
        <dbReference type="Proteomes" id="UP001221413"/>
    </source>
</evidence>
<comment type="caution">
    <text evidence="8">The sequence shown here is derived from an EMBL/GenBank/DDBJ whole genome shotgun (WGS) entry which is preliminary data.</text>
</comment>
<evidence type="ECO:0000256" key="4">
    <source>
        <dbReference type="ARBA" id="ARBA00023136"/>
    </source>
</evidence>
<dbReference type="SUPFAM" id="SSF50729">
    <property type="entry name" value="PH domain-like"/>
    <property type="match status" value="1"/>
</dbReference>
<gene>
    <name evidence="8" type="ORF">Dda_5888</name>
</gene>
<dbReference type="InterPro" id="IPR011993">
    <property type="entry name" value="PH-like_dom_sf"/>
</dbReference>
<reference evidence="8" key="1">
    <citation type="submission" date="2023-01" db="EMBL/GenBank/DDBJ databases">
        <title>The chitinases involved in constricting ring structure development in the nematode-trapping fungus Drechslerella dactyloides.</title>
        <authorList>
            <person name="Wang R."/>
            <person name="Zhang L."/>
            <person name="Tang P."/>
            <person name="Li S."/>
            <person name="Liang L."/>
        </authorList>
    </citation>
    <scope>NUCLEOTIDE SEQUENCE</scope>
    <source>
        <strain evidence="8">YMF1.00031</strain>
    </source>
</reference>
<dbReference type="Gene3D" id="2.30.29.30">
    <property type="entry name" value="Pleckstrin-homology domain (PH domain)/Phosphotyrosine-binding domain (PTB)"/>
    <property type="match status" value="1"/>
</dbReference>
<dbReference type="GO" id="GO:0015179">
    <property type="term" value="F:L-amino acid transmembrane transporter activity"/>
    <property type="evidence" value="ECO:0007669"/>
    <property type="project" value="TreeGrafter"/>
</dbReference>
<accession>A0AAD6IUL4</accession>
<dbReference type="InterPro" id="IPR012466">
    <property type="entry name" value="NECAP_PHear"/>
</dbReference>
<evidence type="ECO:0000256" key="3">
    <source>
        <dbReference type="ARBA" id="ARBA00022989"/>
    </source>
</evidence>
<organism evidence="8 9">
    <name type="scientific">Drechslerella dactyloides</name>
    <name type="common">Nematode-trapping fungus</name>
    <name type="synonym">Arthrobotrys dactyloides</name>
    <dbReference type="NCBI Taxonomy" id="74499"/>
    <lineage>
        <taxon>Eukaryota</taxon>
        <taxon>Fungi</taxon>
        <taxon>Dikarya</taxon>
        <taxon>Ascomycota</taxon>
        <taxon>Pezizomycotina</taxon>
        <taxon>Orbiliomycetes</taxon>
        <taxon>Orbiliales</taxon>
        <taxon>Orbiliaceae</taxon>
        <taxon>Drechslerella</taxon>
    </lineage>
</organism>
<feature type="domain" description="NECAP PHear" evidence="7">
    <location>
        <begin position="427"/>
        <end position="614"/>
    </location>
</feature>
<dbReference type="GO" id="GO:0016020">
    <property type="term" value="C:membrane"/>
    <property type="evidence" value="ECO:0007669"/>
    <property type="project" value="UniProtKB-SubCell"/>
</dbReference>
<keyword evidence="2 6" id="KW-0812">Transmembrane</keyword>
<evidence type="ECO:0000259" key="7">
    <source>
        <dbReference type="Pfam" id="PF07933"/>
    </source>
</evidence>
<dbReference type="CDD" id="cd13228">
    <property type="entry name" value="PHear_NECAP"/>
    <property type="match status" value="1"/>
</dbReference>
<dbReference type="AlphaFoldDB" id="A0AAD6IUL4"/>
<dbReference type="InterPro" id="IPR050598">
    <property type="entry name" value="AminoAcid_Transporter"/>
</dbReference>
<comment type="subcellular location">
    <subcellularLocation>
        <location evidence="1">Membrane</location>
        <topology evidence="1">Multi-pass membrane protein</topology>
    </subcellularLocation>
</comment>
<protein>
    <recommendedName>
        <fullName evidence="7">NECAP PHear domain-containing protein</fullName>
    </recommendedName>
</protein>
<dbReference type="Pfam" id="PF07933">
    <property type="entry name" value="DUF1681"/>
    <property type="match status" value="1"/>
</dbReference>
<keyword evidence="9" id="KW-1185">Reference proteome</keyword>
<dbReference type="EMBL" id="JAQGDS010000007">
    <property type="protein sequence ID" value="KAJ6258993.1"/>
    <property type="molecule type" value="Genomic_DNA"/>
</dbReference>
<keyword evidence="4 6" id="KW-0472">Membrane</keyword>
<dbReference type="InterPro" id="IPR002293">
    <property type="entry name" value="AA/rel_permease1"/>
</dbReference>
<evidence type="ECO:0000256" key="6">
    <source>
        <dbReference type="SAM" id="Phobius"/>
    </source>
</evidence>
<name>A0AAD6IUL4_DREDA</name>
<dbReference type="PANTHER" id="PTHR11785">
    <property type="entry name" value="AMINO ACID TRANSPORTER"/>
    <property type="match status" value="1"/>
</dbReference>
<feature type="region of interest" description="Disordered" evidence="5">
    <location>
        <begin position="558"/>
        <end position="586"/>
    </location>
</feature>